<dbReference type="PANTHER" id="PTHR24067">
    <property type="entry name" value="UBIQUITIN-CONJUGATING ENZYME E2"/>
    <property type="match status" value="1"/>
</dbReference>
<comment type="caution">
    <text evidence="11">The sequence shown here is derived from an EMBL/GenBank/DDBJ whole genome shotgun (WGS) entry which is preliminary data.</text>
</comment>
<evidence type="ECO:0000256" key="2">
    <source>
        <dbReference type="ARBA" id="ARBA00022786"/>
    </source>
</evidence>
<keyword evidence="2 8" id="KW-0833">Ubl conjugation pathway</keyword>
<evidence type="ECO:0000256" key="3">
    <source>
        <dbReference type="ARBA" id="ARBA00039884"/>
    </source>
</evidence>
<feature type="region of interest" description="Disordered" evidence="9">
    <location>
        <begin position="217"/>
        <end position="362"/>
    </location>
</feature>
<evidence type="ECO:0000313" key="12">
    <source>
        <dbReference type="Proteomes" id="UP001363622"/>
    </source>
</evidence>
<protein>
    <recommendedName>
        <fullName evidence="3">Ubiquitin-conjugating enzyme E2 2</fullName>
    </recommendedName>
    <alternativeName>
        <fullName evidence="5">E2 ubiquitin-conjugating enzyme 2</fullName>
    </alternativeName>
    <alternativeName>
        <fullName evidence="6">Ubiquitin carrier protein UBC2</fullName>
    </alternativeName>
    <alternativeName>
        <fullName evidence="4">Ubiquitin-protein ligase UBC2</fullName>
    </alternativeName>
</protein>
<evidence type="ECO:0000256" key="5">
    <source>
        <dbReference type="ARBA" id="ARBA00042179"/>
    </source>
</evidence>
<dbReference type="Pfam" id="PF00179">
    <property type="entry name" value="UQ_con"/>
    <property type="match status" value="1"/>
</dbReference>
<reference evidence="11 12" key="1">
    <citation type="submission" date="2024-04" db="EMBL/GenBank/DDBJ databases">
        <title>Phyllosticta paracitricarpa is synonymous to the EU quarantine fungus P. citricarpa based on phylogenomic analyses.</title>
        <authorList>
            <consortium name="Lawrence Berkeley National Laboratory"/>
            <person name="Van Ingen-Buijs V.A."/>
            <person name="Van Westerhoven A.C."/>
            <person name="Haridas S."/>
            <person name="Skiadas P."/>
            <person name="Martin F."/>
            <person name="Groenewald J.Z."/>
            <person name="Crous P.W."/>
            <person name="Seidl M.F."/>
        </authorList>
    </citation>
    <scope>NUCLEOTIDE SEQUENCE [LARGE SCALE GENOMIC DNA]</scope>
    <source>
        <strain evidence="11 12">CBS 123371</strain>
    </source>
</reference>
<keyword evidence="1" id="KW-0808">Transferase</keyword>
<feature type="compositionally biased region" description="Low complexity" evidence="9">
    <location>
        <begin position="300"/>
        <end position="339"/>
    </location>
</feature>
<dbReference type="Proteomes" id="UP001363622">
    <property type="component" value="Unassembled WGS sequence"/>
</dbReference>
<evidence type="ECO:0000256" key="6">
    <source>
        <dbReference type="ARBA" id="ARBA00042190"/>
    </source>
</evidence>
<comment type="similarity">
    <text evidence="8">Belongs to the ubiquitin-conjugating enzyme family.</text>
</comment>
<dbReference type="InterPro" id="IPR023313">
    <property type="entry name" value="UBQ-conjugating_AS"/>
</dbReference>
<evidence type="ECO:0000256" key="8">
    <source>
        <dbReference type="RuleBase" id="RU362109"/>
    </source>
</evidence>
<evidence type="ECO:0000256" key="7">
    <source>
        <dbReference type="PROSITE-ProRule" id="PRU10133"/>
    </source>
</evidence>
<organism evidence="11 12">
    <name type="scientific">Phyllosticta citriasiana</name>
    <dbReference type="NCBI Taxonomy" id="595635"/>
    <lineage>
        <taxon>Eukaryota</taxon>
        <taxon>Fungi</taxon>
        <taxon>Dikarya</taxon>
        <taxon>Ascomycota</taxon>
        <taxon>Pezizomycotina</taxon>
        <taxon>Dothideomycetes</taxon>
        <taxon>Dothideomycetes incertae sedis</taxon>
        <taxon>Botryosphaeriales</taxon>
        <taxon>Phyllostictaceae</taxon>
        <taxon>Phyllosticta</taxon>
    </lineage>
</organism>
<proteinExistence type="inferred from homology"/>
<dbReference type="InterPro" id="IPR016135">
    <property type="entry name" value="UBQ-conjugating_enzyme/RWD"/>
</dbReference>
<feature type="compositionally biased region" description="Basic and acidic residues" evidence="9">
    <location>
        <begin position="161"/>
        <end position="188"/>
    </location>
</feature>
<keyword evidence="8" id="KW-0067">ATP-binding</keyword>
<dbReference type="SMART" id="SM00212">
    <property type="entry name" value="UBCc"/>
    <property type="match status" value="1"/>
</dbReference>
<feature type="compositionally biased region" description="Polar residues" evidence="9">
    <location>
        <begin position="264"/>
        <end position="283"/>
    </location>
</feature>
<dbReference type="InterPro" id="IPR050113">
    <property type="entry name" value="Ub_conjugating_enzyme"/>
</dbReference>
<keyword evidence="12" id="KW-1185">Reference proteome</keyword>
<feature type="region of interest" description="Disordered" evidence="9">
    <location>
        <begin position="161"/>
        <end position="196"/>
    </location>
</feature>
<dbReference type="InterPro" id="IPR000608">
    <property type="entry name" value="UBC"/>
</dbReference>
<evidence type="ECO:0000256" key="1">
    <source>
        <dbReference type="ARBA" id="ARBA00022679"/>
    </source>
</evidence>
<dbReference type="Gene3D" id="3.10.110.10">
    <property type="entry name" value="Ubiquitin Conjugating Enzyme"/>
    <property type="match status" value="1"/>
</dbReference>
<accession>A0ABR1KBF0</accession>
<feature type="active site" description="Glycyl thioester intermediate" evidence="7">
    <location>
        <position position="91"/>
    </location>
</feature>
<dbReference type="SUPFAM" id="SSF54495">
    <property type="entry name" value="UBC-like"/>
    <property type="match status" value="1"/>
</dbReference>
<feature type="compositionally biased region" description="Basic and acidic residues" evidence="9">
    <location>
        <begin position="346"/>
        <end position="360"/>
    </location>
</feature>
<dbReference type="PROSITE" id="PS50127">
    <property type="entry name" value="UBC_2"/>
    <property type="match status" value="1"/>
</dbReference>
<evidence type="ECO:0000313" key="11">
    <source>
        <dbReference type="EMBL" id="KAK7511536.1"/>
    </source>
</evidence>
<feature type="domain" description="UBC core" evidence="10">
    <location>
        <begin position="4"/>
        <end position="153"/>
    </location>
</feature>
<name>A0ABR1KBF0_9PEZI</name>
<evidence type="ECO:0000259" key="10">
    <source>
        <dbReference type="PROSITE" id="PS50127"/>
    </source>
</evidence>
<sequence length="391" mass="42864">MSFKSLRRLAADHAALHSELPPNYLFPANSDSDDLTHLDILLAGPEGTPYAAGVFKLHLEIPKTYPAAPPTAHFRTRIWHPNVEEATGAVCVDTLKRDWQSTLTLKDILITISCLLIQPNPASALNAEAGALLQDDWEAFFKRAKLMVSIHAQIPRDLKQNVDKAKARGEEKPPEKEKEVDRAMERPKGKSKMNEGIGSVTRASARKAKVIATGKTLAEQEENWGARRESEDWIPAPTISTSTQGLYGTAMGPPSTESLGLDSSGAQLPNTPLNGNSQATASAPRSPPVRALRRSHLKLQSSYQTPQPQRSQQSSASPQHSIASSSSNGSLNTRLNTLSFGWSPDKATKEKLSPDAERRVRHESRRFKAAGYCLKRYNRGAFGPRQGLKRL</sequence>
<keyword evidence="8" id="KW-0547">Nucleotide-binding</keyword>
<dbReference type="CDD" id="cd23804">
    <property type="entry name" value="UBCc_UBE2S"/>
    <property type="match status" value="1"/>
</dbReference>
<evidence type="ECO:0000256" key="4">
    <source>
        <dbReference type="ARBA" id="ARBA00041569"/>
    </source>
</evidence>
<dbReference type="PROSITE" id="PS00183">
    <property type="entry name" value="UBC_1"/>
    <property type="match status" value="1"/>
</dbReference>
<gene>
    <name evidence="11" type="ORF">IWZ03DRAFT_386837</name>
</gene>
<dbReference type="EMBL" id="JBBPHU010000012">
    <property type="protein sequence ID" value="KAK7511536.1"/>
    <property type="molecule type" value="Genomic_DNA"/>
</dbReference>
<evidence type="ECO:0000256" key="9">
    <source>
        <dbReference type="SAM" id="MobiDB-lite"/>
    </source>
</evidence>